<organism evidence="1 2">
    <name type="scientific">Staphylococcus aureus</name>
    <dbReference type="NCBI Taxonomy" id="1280"/>
    <lineage>
        <taxon>Bacteria</taxon>
        <taxon>Bacillati</taxon>
        <taxon>Bacillota</taxon>
        <taxon>Bacilli</taxon>
        <taxon>Bacillales</taxon>
        <taxon>Staphylococcaceae</taxon>
        <taxon>Staphylococcus</taxon>
    </lineage>
</organism>
<sequence length="29" mass="3297">ERGVSNEKFKAQGGTLIYKTWKDGMNPIK</sequence>
<feature type="non-terminal residue" evidence="1">
    <location>
        <position position="1"/>
    </location>
</feature>
<proteinExistence type="predicted"/>
<name>A0AAW4YE14_STAAU</name>
<dbReference type="AlphaFoldDB" id="A0AAW4YE14"/>
<reference evidence="1" key="2">
    <citation type="submission" date="2023-08" db="EMBL/GenBank/DDBJ databases">
        <authorList>
            <person name="Zhao H."/>
            <person name="Wang X."/>
        </authorList>
    </citation>
    <scope>NUCLEOTIDE SEQUENCE</scope>
    <source>
        <strain evidence="1">NC-4</strain>
    </source>
</reference>
<gene>
    <name evidence="1" type="ORF">LB359_17935</name>
</gene>
<protein>
    <submittedName>
        <fullName evidence="1">NAD(P)-dependent oxidoreductase</fullName>
    </submittedName>
</protein>
<dbReference type="EMBL" id="JAIUEN010000549">
    <property type="protein sequence ID" value="MCE3364107.1"/>
    <property type="molecule type" value="Genomic_DNA"/>
</dbReference>
<dbReference type="Proteomes" id="UP001200271">
    <property type="component" value="Unassembled WGS sequence"/>
</dbReference>
<reference evidence="1" key="1">
    <citation type="journal article" date="2021" name="Front Med (Lausanne)">
        <title>The Prevalence and Determinants of Fusidic Acid Resistance Among Methicillin-Resistant Staphylococcus aureus Clinical Isolates in China.</title>
        <authorList>
            <person name="Zhao H."/>
            <person name="Wang X."/>
            <person name="Wang B."/>
            <person name="Xu Y."/>
            <person name="Rao L."/>
            <person name="Wan B."/>
            <person name="Guo Y."/>
            <person name="Wu X."/>
            <person name="Yu J."/>
            <person name="Chen L."/>
            <person name="Li M."/>
            <person name="Yu F."/>
        </authorList>
    </citation>
    <scope>NUCLEOTIDE SEQUENCE</scope>
    <source>
        <strain evidence="1">NC-4</strain>
    </source>
</reference>
<accession>A0AAW4YE14</accession>
<evidence type="ECO:0000313" key="1">
    <source>
        <dbReference type="EMBL" id="MCE3364107.1"/>
    </source>
</evidence>
<evidence type="ECO:0000313" key="2">
    <source>
        <dbReference type="Proteomes" id="UP001200271"/>
    </source>
</evidence>
<comment type="caution">
    <text evidence="1">The sequence shown here is derived from an EMBL/GenBank/DDBJ whole genome shotgun (WGS) entry which is preliminary data.</text>
</comment>